<organism evidence="2 3">
    <name type="scientific">Porphyromonas loveana</name>
    <dbReference type="NCBI Taxonomy" id="1884669"/>
    <lineage>
        <taxon>Bacteria</taxon>
        <taxon>Pseudomonadati</taxon>
        <taxon>Bacteroidota</taxon>
        <taxon>Bacteroidia</taxon>
        <taxon>Bacteroidales</taxon>
        <taxon>Porphyromonadaceae</taxon>
        <taxon>Porphyromonas</taxon>
    </lineage>
</organism>
<keyword evidence="3" id="KW-1185">Reference proteome</keyword>
<feature type="non-terminal residue" evidence="2">
    <location>
        <position position="1"/>
    </location>
</feature>
<evidence type="ECO:0000313" key="3">
    <source>
        <dbReference type="Proteomes" id="UP000245462"/>
    </source>
</evidence>
<gene>
    <name evidence="2" type="ORF">C7382_1292</name>
</gene>
<reference evidence="2 3" key="1">
    <citation type="submission" date="2018-04" db="EMBL/GenBank/DDBJ databases">
        <title>Genomic Encyclopedia of Type Strains, Phase IV (KMG-IV): sequencing the most valuable type-strain genomes for metagenomic binning, comparative biology and taxonomic classification.</title>
        <authorList>
            <person name="Goeker M."/>
        </authorList>
    </citation>
    <scope>NUCLEOTIDE SEQUENCE [LARGE SCALE GENOMIC DNA]</scope>
    <source>
        <strain evidence="2 3">DSM 28520</strain>
    </source>
</reference>
<protein>
    <recommendedName>
        <fullName evidence="1">Minor fimbrium tip subunit MfA4 C-terminal domain-containing protein</fullName>
    </recommendedName>
</protein>
<sequence length="33" mass="3930">GNLPPPEFGPELYRLPLPEKVIRNNWYKYDLSI</sequence>
<dbReference type="AlphaFoldDB" id="A0A2U1EYJ0"/>
<comment type="caution">
    <text evidence="2">The sequence shown here is derived from an EMBL/GenBank/DDBJ whole genome shotgun (WGS) entry which is preliminary data.</text>
</comment>
<name>A0A2U1EYJ0_9PORP</name>
<dbReference type="Pfam" id="PF22358">
    <property type="entry name" value="MfA4_C"/>
    <property type="match status" value="1"/>
</dbReference>
<dbReference type="Proteomes" id="UP000245462">
    <property type="component" value="Unassembled WGS sequence"/>
</dbReference>
<feature type="domain" description="Minor fimbrium tip subunit MfA4 C-terminal" evidence="1">
    <location>
        <begin position="1"/>
        <end position="31"/>
    </location>
</feature>
<accession>A0A2U1EYJ0</accession>
<evidence type="ECO:0000259" key="1">
    <source>
        <dbReference type="Pfam" id="PF22358"/>
    </source>
</evidence>
<dbReference type="InterPro" id="IPR054771">
    <property type="entry name" value="MfA4_C"/>
</dbReference>
<proteinExistence type="predicted"/>
<dbReference type="EMBL" id="QEKY01000029">
    <property type="protein sequence ID" value="PVZ05007.1"/>
    <property type="molecule type" value="Genomic_DNA"/>
</dbReference>
<evidence type="ECO:0000313" key="2">
    <source>
        <dbReference type="EMBL" id="PVZ05007.1"/>
    </source>
</evidence>